<evidence type="ECO:0000313" key="5">
    <source>
        <dbReference type="Proteomes" id="UP000007013"/>
    </source>
</evidence>
<gene>
    <name evidence="4" type="ordered locus">Oter_4155</name>
</gene>
<feature type="domain" description="N-acetyltransferase" evidence="3">
    <location>
        <begin position="3"/>
        <end position="147"/>
    </location>
</feature>
<dbReference type="CDD" id="cd04301">
    <property type="entry name" value="NAT_SF"/>
    <property type="match status" value="1"/>
</dbReference>
<keyword evidence="2" id="KW-0012">Acyltransferase</keyword>
<name>B2A093_OPITP</name>
<dbReference type="SUPFAM" id="SSF55729">
    <property type="entry name" value="Acyl-CoA N-acyltransferases (Nat)"/>
    <property type="match status" value="1"/>
</dbReference>
<accession>B2A093</accession>
<dbReference type="OrthoDB" id="794462at2"/>
<keyword evidence="5" id="KW-1185">Reference proteome</keyword>
<evidence type="ECO:0000313" key="4">
    <source>
        <dbReference type="EMBL" id="ACB77429.1"/>
    </source>
</evidence>
<evidence type="ECO:0000256" key="2">
    <source>
        <dbReference type="ARBA" id="ARBA00023315"/>
    </source>
</evidence>
<keyword evidence="1 4" id="KW-0808">Transferase</keyword>
<dbReference type="GO" id="GO:0016747">
    <property type="term" value="F:acyltransferase activity, transferring groups other than amino-acyl groups"/>
    <property type="evidence" value="ECO:0007669"/>
    <property type="project" value="InterPro"/>
</dbReference>
<proteinExistence type="predicted"/>
<dbReference type="PANTHER" id="PTHR43877">
    <property type="entry name" value="AMINOALKYLPHOSPHONATE N-ACETYLTRANSFERASE-RELATED-RELATED"/>
    <property type="match status" value="1"/>
</dbReference>
<dbReference type="HOGENOM" id="CLU_013985_22_2_0"/>
<dbReference type="Gene3D" id="3.40.630.30">
    <property type="match status" value="1"/>
</dbReference>
<dbReference type="InterPro" id="IPR050832">
    <property type="entry name" value="Bact_Acetyltransf"/>
</dbReference>
<dbReference type="RefSeq" id="WP_012376957.1">
    <property type="nucleotide sequence ID" value="NC_010571.1"/>
</dbReference>
<reference evidence="4 5" key="1">
    <citation type="journal article" date="2011" name="J. Bacteriol.">
        <title>Genome sequence of the verrucomicrobium Opitutus terrae PB90-1, an abundant inhabitant of rice paddy soil ecosystems.</title>
        <authorList>
            <person name="van Passel M.W."/>
            <person name="Kant R."/>
            <person name="Palva A."/>
            <person name="Copeland A."/>
            <person name="Lucas S."/>
            <person name="Lapidus A."/>
            <person name="Glavina del Rio T."/>
            <person name="Pitluck S."/>
            <person name="Goltsman E."/>
            <person name="Clum A."/>
            <person name="Sun H."/>
            <person name="Schmutz J."/>
            <person name="Larimer F.W."/>
            <person name="Land M.L."/>
            <person name="Hauser L."/>
            <person name="Kyrpides N."/>
            <person name="Mikhailova N."/>
            <person name="Richardson P.P."/>
            <person name="Janssen P.H."/>
            <person name="de Vos W.M."/>
            <person name="Smidt H."/>
        </authorList>
    </citation>
    <scope>NUCLEOTIDE SEQUENCE [LARGE SCALE GENOMIC DNA]</scope>
    <source>
        <strain evidence="5">DSM 11246 / JCM 15787 / PB90-1</strain>
    </source>
</reference>
<dbReference type="AlphaFoldDB" id="B2A093"/>
<dbReference type="PANTHER" id="PTHR43877:SF1">
    <property type="entry name" value="ACETYLTRANSFERASE"/>
    <property type="match status" value="1"/>
</dbReference>
<dbReference type="Pfam" id="PF00583">
    <property type="entry name" value="Acetyltransf_1"/>
    <property type="match status" value="1"/>
</dbReference>
<dbReference type="STRING" id="452637.Oter_4155"/>
<evidence type="ECO:0000256" key="1">
    <source>
        <dbReference type="ARBA" id="ARBA00022679"/>
    </source>
</evidence>
<dbReference type="Proteomes" id="UP000007013">
    <property type="component" value="Chromosome"/>
</dbReference>
<dbReference type="InterPro" id="IPR016181">
    <property type="entry name" value="Acyl_CoA_acyltransferase"/>
</dbReference>
<dbReference type="EMBL" id="CP001032">
    <property type="protein sequence ID" value="ACB77429.1"/>
    <property type="molecule type" value="Genomic_DNA"/>
</dbReference>
<dbReference type="PROSITE" id="PS51186">
    <property type="entry name" value="GNAT"/>
    <property type="match status" value="1"/>
</dbReference>
<dbReference type="eggNOG" id="COG0456">
    <property type="taxonomic scope" value="Bacteria"/>
</dbReference>
<sequence>MQFTLRPATAGDYAWLWELKRLTMRAYVEQTWGLWDEAAQEAFFRRSYRSDTVQLVLVNGQNAGLLHVERERSDLFLANIQIHPTFQNRGLGSAVIRTVLESAQALQLPVRLQVLQVNHAAQQLYLRLGFVVATQTPTHVVMRWMPPVA</sequence>
<organism evidence="4 5">
    <name type="scientific">Opitutus terrae (strain DSM 11246 / JCM 15787 / PB90-1)</name>
    <dbReference type="NCBI Taxonomy" id="452637"/>
    <lineage>
        <taxon>Bacteria</taxon>
        <taxon>Pseudomonadati</taxon>
        <taxon>Verrucomicrobiota</taxon>
        <taxon>Opitutia</taxon>
        <taxon>Opitutales</taxon>
        <taxon>Opitutaceae</taxon>
        <taxon>Opitutus</taxon>
    </lineage>
</organism>
<protein>
    <submittedName>
        <fullName evidence="4">GCN5-related N-acetyltransferase</fullName>
    </submittedName>
</protein>
<dbReference type="KEGG" id="ote:Oter_4155"/>
<evidence type="ECO:0000259" key="3">
    <source>
        <dbReference type="PROSITE" id="PS51186"/>
    </source>
</evidence>
<dbReference type="InterPro" id="IPR000182">
    <property type="entry name" value="GNAT_dom"/>
</dbReference>